<protein>
    <submittedName>
        <fullName evidence="1">Uncharacterized protein</fullName>
    </submittedName>
</protein>
<comment type="caution">
    <text evidence="1">The sequence shown here is derived from an EMBL/GenBank/DDBJ whole genome shotgun (WGS) entry which is preliminary data.</text>
</comment>
<gene>
    <name evidence="1" type="ORF">Hypma_000285</name>
</gene>
<dbReference type="OrthoDB" id="3041043at2759"/>
<evidence type="ECO:0000313" key="2">
    <source>
        <dbReference type="Proteomes" id="UP000076154"/>
    </source>
</evidence>
<accession>A0A369JGK2</accession>
<dbReference type="InParanoid" id="A0A369JGK2"/>
<keyword evidence="2" id="KW-1185">Reference proteome</keyword>
<dbReference type="EMBL" id="LUEZ02000101">
    <property type="protein sequence ID" value="RDB18544.1"/>
    <property type="molecule type" value="Genomic_DNA"/>
</dbReference>
<sequence length="295" mass="34269">MSAPAFNIPSPNITQLLVHDFSAKECTQFRWLQSETGMLISGSTAIEFFKSARYPDSDLDLFVQHEYAYAVIDWLQKSGYAFEPRASQIKNIAGALAQSLEEENPMSLLDYHNECIANIYMFFREHSRPIHLITSRHSAFEIILCFHSSECPFKLLTFNTPLTKHWVKACVMNFITHNNAYSLFLHATFVQYRSLSKPLSDEVEIAAKCKYELRGWTFEDPKDEYAVQSVPDLADCPRSVGDERMWTVALEPGLDLQRDDITDNTWYHTRTDSNELEMQYGRYNSSLLRYKYVRY</sequence>
<name>A0A369JGK2_HYPMA</name>
<organism evidence="1 2">
    <name type="scientific">Hypsizygus marmoreus</name>
    <name type="common">White beech mushroom</name>
    <name type="synonym">Agaricus marmoreus</name>
    <dbReference type="NCBI Taxonomy" id="39966"/>
    <lineage>
        <taxon>Eukaryota</taxon>
        <taxon>Fungi</taxon>
        <taxon>Dikarya</taxon>
        <taxon>Basidiomycota</taxon>
        <taxon>Agaricomycotina</taxon>
        <taxon>Agaricomycetes</taxon>
        <taxon>Agaricomycetidae</taxon>
        <taxon>Agaricales</taxon>
        <taxon>Tricholomatineae</taxon>
        <taxon>Lyophyllaceae</taxon>
        <taxon>Hypsizygus</taxon>
    </lineage>
</organism>
<proteinExistence type="predicted"/>
<reference evidence="1" key="1">
    <citation type="submission" date="2018-04" db="EMBL/GenBank/DDBJ databases">
        <title>Whole genome sequencing of Hypsizygus marmoreus.</title>
        <authorList>
            <person name="Choi I.-G."/>
            <person name="Min B."/>
            <person name="Kim J.-G."/>
            <person name="Kim S."/>
            <person name="Oh Y.-L."/>
            <person name="Kong W.-S."/>
            <person name="Park H."/>
            <person name="Jeong J."/>
            <person name="Song E.-S."/>
        </authorList>
    </citation>
    <scope>NUCLEOTIDE SEQUENCE [LARGE SCALE GENOMIC DNA]</scope>
    <source>
        <strain evidence="1">51987-8</strain>
    </source>
</reference>
<dbReference type="Proteomes" id="UP000076154">
    <property type="component" value="Unassembled WGS sequence"/>
</dbReference>
<evidence type="ECO:0000313" key="1">
    <source>
        <dbReference type="EMBL" id="RDB18544.1"/>
    </source>
</evidence>
<dbReference type="AlphaFoldDB" id="A0A369JGK2"/>